<proteinExistence type="predicted"/>
<dbReference type="STRING" id="1802424.A2480_03675"/>
<sequence length="192" mass="20249">MYCPADLICDAGECVPEGEVEPVCGDDVCEGDEDCDICAADCGVCPPVCGDDVCEGDETCDTCAADCDVCPDPVSTIVCTLTDDGLEMQIFGPFLLMSTLPGVPVGVYAGCDNRGGWSFPYGDEDSRPWAEWEGWDASYTLVFPAVAEGIGLVLLDATGHEAWFDTETSATASHMAVTGDCELRGGKIYPLE</sequence>
<accession>A0A1F7WD61</accession>
<protein>
    <submittedName>
        <fullName evidence="1">Uncharacterized protein</fullName>
    </submittedName>
</protein>
<dbReference type="AlphaFoldDB" id="A0A1F7WD61"/>
<reference evidence="1 2" key="1">
    <citation type="journal article" date="2016" name="Nat. Commun.">
        <title>Thousands of microbial genomes shed light on interconnected biogeochemical processes in an aquifer system.</title>
        <authorList>
            <person name="Anantharaman K."/>
            <person name="Brown C.T."/>
            <person name="Hug L.A."/>
            <person name="Sharon I."/>
            <person name="Castelle C.J."/>
            <person name="Probst A.J."/>
            <person name="Thomas B.C."/>
            <person name="Singh A."/>
            <person name="Wilkins M.J."/>
            <person name="Karaoz U."/>
            <person name="Brodie E.L."/>
            <person name="Williams K.H."/>
            <person name="Hubbard S.S."/>
            <person name="Banfield J.F."/>
        </authorList>
    </citation>
    <scope>NUCLEOTIDE SEQUENCE [LARGE SCALE GENOMIC DNA]</scope>
</reference>
<evidence type="ECO:0000313" key="1">
    <source>
        <dbReference type="EMBL" id="OGM00138.1"/>
    </source>
</evidence>
<dbReference type="Proteomes" id="UP000176988">
    <property type="component" value="Unassembled WGS sequence"/>
</dbReference>
<evidence type="ECO:0000313" key="2">
    <source>
        <dbReference type="Proteomes" id="UP000176988"/>
    </source>
</evidence>
<comment type="caution">
    <text evidence="1">The sequence shown here is derived from an EMBL/GenBank/DDBJ whole genome shotgun (WGS) entry which is preliminary data.</text>
</comment>
<name>A0A1F7WD61_9BACT</name>
<dbReference type="EMBL" id="MGFG01000034">
    <property type="protein sequence ID" value="OGM00138.1"/>
    <property type="molecule type" value="Genomic_DNA"/>
</dbReference>
<organism evidence="1 2">
    <name type="scientific">Candidatus Uhrbacteria bacterium RIFOXYC2_FULL_47_19</name>
    <dbReference type="NCBI Taxonomy" id="1802424"/>
    <lineage>
        <taxon>Bacteria</taxon>
        <taxon>Candidatus Uhriibacteriota</taxon>
    </lineage>
</organism>
<gene>
    <name evidence="1" type="ORF">A2480_03675</name>
</gene>